<protein>
    <submittedName>
        <fullName evidence="1">Uncharacterized protein</fullName>
    </submittedName>
</protein>
<evidence type="ECO:0000313" key="1">
    <source>
        <dbReference type="EMBL" id="OKH95752.1"/>
    </source>
</evidence>
<dbReference type="Proteomes" id="UP000186455">
    <property type="component" value="Unassembled WGS sequence"/>
</dbReference>
<reference evidence="1 2" key="1">
    <citation type="submission" date="2015-06" db="EMBL/GenBank/DDBJ databases">
        <title>Cloning and characterization of the uncialamcin biosynthetic gene cluster.</title>
        <authorList>
            <person name="Yan X."/>
            <person name="Huang T."/>
            <person name="Ge H."/>
            <person name="Shen B."/>
        </authorList>
    </citation>
    <scope>NUCLEOTIDE SEQUENCE [LARGE SCALE GENOMIC DNA]</scope>
    <source>
        <strain evidence="1 2">DCA2648</strain>
    </source>
</reference>
<comment type="caution">
    <text evidence="1">The sequence shown here is derived from an EMBL/GenBank/DDBJ whole genome shotgun (WGS) entry which is preliminary data.</text>
</comment>
<dbReference type="InterPro" id="IPR046003">
    <property type="entry name" value="DUF5959"/>
</dbReference>
<accession>A0A1Q4VD62</accession>
<sequence length="166" mass="17757">MSVRQERMPGSADPGGEIMEPTYDGADLIHLADRPGTSGHSVVIRIRDSLSGDGYLECEIAVTAESLNATFRAVVTPEDLEEWETVLETLASRRHAGWLGGGRVPSMRFRPDGHDRMAVTVHDAPASGVTVTVPLFALPSGWVDAQRALLARARETNPRGTGGTAP</sequence>
<name>A0A1Q4VD62_9ACTN</name>
<keyword evidence="2" id="KW-1185">Reference proteome</keyword>
<dbReference type="AlphaFoldDB" id="A0A1Q4VD62"/>
<dbReference type="EMBL" id="LFBV01000001">
    <property type="protein sequence ID" value="OKH95752.1"/>
    <property type="molecule type" value="Genomic_DNA"/>
</dbReference>
<organism evidence="1 2">
    <name type="scientific">Streptomyces uncialis</name>
    <dbReference type="NCBI Taxonomy" id="1048205"/>
    <lineage>
        <taxon>Bacteria</taxon>
        <taxon>Bacillati</taxon>
        <taxon>Actinomycetota</taxon>
        <taxon>Actinomycetes</taxon>
        <taxon>Kitasatosporales</taxon>
        <taxon>Streptomycetaceae</taxon>
        <taxon>Streptomyces</taxon>
    </lineage>
</organism>
<dbReference type="Pfam" id="PF19384">
    <property type="entry name" value="DUF5959"/>
    <property type="match status" value="1"/>
</dbReference>
<proteinExistence type="predicted"/>
<evidence type="ECO:0000313" key="2">
    <source>
        <dbReference type="Proteomes" id="UP000186455"/>
    </source>
</evidence>
<gene>
    <name evidence="1" type="ORF">AB852_03090</name>
</gene>